<comment type="caution">
    <text evidence="7">The sequence shown here is derived from an EMBL/GenBank/DDBJ whole genome shotgun (WGS) entry which is preliminary data.</text>
</comment>
<dbReference type="InterPro" id="IPR044878">
    <property type="entry name" value="UbiA_sf"/>
</dbReference>
<dbReference type="GO" id="GO:0016020">
    <property type="term" value="C:membrane"/>
    <property type="evidence" value="ECO:0007669"/>
    <property type="project" value="UniProtKB-SubCell"/>
</dbReference>
<reference evidence="7 8" key="1">
    <citation type="submission" date="2020-08" db="EMBL/GenBank/DDBJ databases">
        <title>Functional genomics of gut bacteria from endangered species of beetles.</title>
        <authorList>
            <person name="Carlos-Shanley C."/>
        </authorList>
    </citation>
    <scope>NUCLEOTIDE SEQUENCE [LARGE SCALE GENOMIC DNA]</scope>
    <source>
        <strain evidence="7 8">S00070</strain>
    </source>
</reference>
<gene>
    <name evidence="7" type="ORF">HNP25_001426</name>
</gene>
<keyword evidence="2" id="KW-1003">Cell membrane</keyword>
<dbReference type="Gene3D" id="1.10.357.140">
    <property type="entry name" value="UbiA prenyltransferase"/>
    <property type="match status" value="1"/>
</dbReference>
<keyword evidence="8" id="KW-1185">Reference proteome</keyword>
<feature type="transmembrane region" description="Helical" evidence="6">
    <location>
        <begin position="251"/>
        <end position="280"/>
    </location>
</feature>
<keyword evidence="7" id="KW-0808">Transferase</keyword>
<sequence>MNIKAYFQLLRPANIVTSVADIFAGISIAGFTFSTDIDSIKTVILLSIATKGLYGGGIVFNDVFDAELDAIERPERPIPSGKVSKTNATLWGSFWLLMGIVAAFFNSTQSGIIAIIVAILALVYNRFGKHHDILGPINMGLCRGGNLILGMSAVATAPASLWWLGIIPVIYIAAITMVSRGEVHGGSQKTLYFAGFLYAFVSISQLLFAYQLGYFLFAIGFVILHIYLIFKPLITAITNPIGPNIGKAVKAGVLSLIVMDAAWVSVSGNWILALCVLALLPLSMKLAKVFAVT</sequence>
<keyword evidence="4 6" id="KW-1133">Transmembrane helix</keyword>
<keyword evidence="5 6" id="KW-0472">Membrane</keyword>
<comment type="subcellular location">
    <subcellularLocation>
        <location evidence="1">Membrane</location>
        <topology evidence="1">Multi-pass membrane protein</topology>
    </subcellularLocation>
</comment>
<evidence type="ECO:0000256" key="6">
    <source>
        <dbReference type="SAM" id="Phobius"/>
    </source>
</evidence>
<name>A0A841EKQ6_9BACT</name>
<protein>
    <submittedName>
        <fullName evidence="7">4-hydroxybenzoate polyprenyltransferase</fullName>
        <ecNumber evidence="7">2.5.1.39</ecNumber>
    </submittedName>
</protein>
<feature type="transmembrane region" description="Helical" evidence="6">
    <location>
        <begin position="12"/>
        <end position="33"/>
    </location>
</feature>
<feature type="transmembrane region" description="Helical" evidence="6">
    <location>
        <begin position="94"/>
        <end position="124"/>
    </location>
</feature>
<dbReference type="Pfam" id="PF01040">
    <property type="entry name" value="UbiA"/>
    <property type="match status" value="1"/>
</dbReference>
<evidence type="ECO:0000256" key="4">
    <source>
        <dbReference type="ARBA" id="ARBA00022989"/>
    </source>
</evidence>
<dbReference type="InterPro" id="IPR000537">
    <property type="entry name" value="UbiA_prenyltransferase"/>
</dbReference>
<dbReference type="Proteomes" id="UP000524404">
    <property type="component" value="Unassembled WGS sequence"/>
</dbReference>
<keyword evidence="3 6" id="KW-0812">Transmembrane</keyword>
<feature type="transmembrane region" description="Helical" evidence="6">
    <location>
        <begin position="161"/>
        <end position="178"/>
    </location>
</feature>
<dbReference type="InterPro" id="IPR050475">
    <property type="entry name" value="Prenyltransferase_related"/>
</dbReference>
<dbReference type="PANTHER" id="PTHR42723:SF1">
    <property type="entry name" value="CHLOROPHYLL SYNTHASE, CHLOROPLASTIC"/>
    <property type="match status" value="1"/>
</dbReference>
<feature type="transmembrane region" description="Helical" evidence="6">
    <location>
        <begin position="214"/>
        <end position="230"/>
    </location>
</feature>
<evidence type="ECO:0000256" key="5">
    <source>
        <dbReference type="ARBA" id="ARBA00023136"/>
    </source>
</evidence>
<dbReference type="PANTHER" id="PTHR42723">
    <property type="entry name" value="CHLOROPHYLL SYNTHASE"/>
    <property type="match status" value="1"/>
</dbReference>
<dbReference type="CDD" id="cd13964">
    <property type="entry name" value="PT_UbiA_1"/>
    <property type="match status" value="1"/>
</dbReference>
<dbReference type="RefSeq" id="WP_221432422.1">
    <property type="nucleotide sequence ID" value="NZ_JACHKT010000007.1"/>
</dbReference>
<dbReference type="GO" id="GO:0008412">
    <property type="term" value="F:4-hydroxybenzoate polyprenyltransferase activity"/>
    <property type="evidence" value="ECO:0007669"/>
    <property type="project" value="UniProtKB-EC"/>
</dbReference>
<dbReference type="EMBL" id="JACHKT010000007">
    <property type="protein sequence ID" value="MBB6002774.1"/>
    <property type="molecule type" value="Genomic_DNA"/>
</dbReference>
<dbReference type="AlphaFoldDB" id="A0A841EKQ6"/>
<organism evidence="7 8">
    <name type="scientific">Arcicella rosea</name>
    <dbReference type="NCBI Taxonomy" id="502909"/>
    <lineage>
        <taxon>Bacteria</taxon>
        <taxon>Pseudomonadati</taxon>
        <taxon>Bacteroidota</taxon>
        <taxon>Cytophagia</taxon>
        <taxon>Cytophagales</taxon>
        <taxon>Flectobacillaceae</taxon>
        <taxon>Arcicella</taxon>
    </lineage>
</organism>
<evidence type="ECO:0000256" key="1">
    <source>
        <dbReference type="ARBA" id="ARBA00004141"/>
    </source>
</evidence>
<evidence type="ECO:0000313" key="8">
    <source>
        <dbReference type="Proteomes" id="UP000524404"/>
    </source>
</evidence>
<evidence type="ECO:0000256" key="3">
    <source>
        <dbReference type="ARBA" id="ARBA00022692"/>
    </source>
</evidence>
<feature type="transmembrane region" description="Helical" evidence="6">
    <location>
        <begin position="190"/>
        <end position="208"/>
    </location>
</feature>
<evidence type="ECO:0000313" key="7">
    <source>
        <dbReference type="EMBL" id="MBB6002774.1"/>
    </source>
</evidence>
<dbReference type="EC" id="2.5.1.39" evidence="7"/>
<evidence type="ECO:0000256" key="2">
    <source>
        <dbReference type="ARBA" id="ARBA00022475"/>
    </source>
</evidence>
<accession>A0A841EKQ6</accession>
<dbReference type="NCBIfam" id="NF035940">
    <property type="entry name" value="prenyl_rel_EboC"/>
    <property type="match status" value="1"/>
</dbReference>
<proteinExistence type="predicted"/>